<reference evidence="6 7" key="1">
    <citation type="submission" date="2021-01" db="EMBL/GenBank/DDBJ databases">
        <title>Whole genome shotgun sequence of Plantactinospora mayteni NBRC 109088.</title>
        <authorList>
            <person name="Komaki H."/>
            <person name="Tamura T."/>
        </authorList>
    </citation>
    <scope>NUCLEOTIDE SEQUENCE [LARGE SCALE GENOMIC DNA]</scope>
    <source>
        <strain evidence="6 7">NBRC 109088</strain>
    </source>
</reference>
<dbReference type="PROSITE" id="PS00105">
    <property type="entry name" value="AA_TRANSFER_CLASS_1"/>
    <property type="match status" value="1"/>
</dbReference>
<dbReference type="CDD" id="cd00609">
    <property type="entry name" value="AAT_like"/>
    <property type="match status" value="1"/>
</dbReference>
<evidence type="ECO:0000259" key="5">
    <source>
        <dbReference type="Pfam" id="PF00155"/>
    </source>
</evidence>
<dbReference type="InterPro" id="IPR004838">
    <property type="entry name" value="NHTrfase_class1_PyrdxlP-BS"/>
</dbReference>
<sequence length="345" mass="36220">MLAGRHPDGIVDLSIGTPVDPVPASIRAALAAASDAPGYPLTAGSPALRAALADWVARFCGADPAAVGVLPTIGSKELVGWLPTLLGLGPGDVVVIPQVCYPTYEVGARLAGAEVVRADSLTALGPDPRVRLLWVNSPSNPTGRVLPPEHLRKVVDWARERGVVVASDECYLSLGWEETPTSILDPAVCGGDHTNLLAVHSLSKRSNLAGYRAGFVAGDPSLVGSLLTVRKHAGMIVPAPVQAAMVAALGDEAHVVEQRTRYAARREVLRDALVKAGFEISYSTAGLYLWASRGEDCWATVDWLAQRGILAAPGEFYGPTGNRHVRVALTATDERVAAAADRLLS</sequence>
<dbReference type="InterPro" id="IPR015421">
    <property type="entry name" value="PyrdxlP-dep_Trfase_major"/>
</dbReference>
<evidence type="ECO:0000256" key="4">
    <source>
        <dbReference type="RuleBase" id="RU000481"/>
    </source>
</evidence>
<comment type="cofactor">
    <cofactor evidence="1 4">
        <name>pyridoxal 5'-phosphate</name>
        <dbReference type="ChEBI" id="CHEBI:597326"/>
    </cofactor>
</comment>
<feature type="domain" description="Aminotransferase class I/classII large" evidence="5">
    <location>
        <begin position="10"/>
        <end position="343"/>
    </location>
</feature>
<dbReference type="Gene3D" id="3.90.1150.10">
    <property type="entry name" value="Aspartate Aminotransferase, domain 1"/>
    <property type="match status" value="1"/>
</dbReference>
<dbReference type="InterPro" id="IPR019880">
    <property type="entry name" value="OxyQ"/>
</dbReference>
<name>A0ABQ4ESN6_9ACTN</name>
<proteinExistence type="inferred from homology"/>
<evidence type="ECO:0000313" key="7">
    <source>
        <dbReference type="Proteomes" id="UP000621500"/>
    </source>
</evidence>
<dbReference type="SUPFAM" id="SSF53383">
    <property type="entry name" value="PLP-dependent transferases"/>
    <property type="match status" value="1"/>
</dbReference>
<dbReference type="EC" id="2.6.1.-" evidence="4"/>
<comment type="caution">
    <text evidence="6">The sequence shown here is derived from an EMBL/GenBank/DDBJ whole genome shotgun (WGS) entry which is preliminary data.</text>
</comment>
<keyword evidence="2 4" id="KW-0032">Aminotransferase</keyword>
<dbReference type="PANTHER" id="PTHR42832:SF3">
    <property type="entry name" value="L-GLUTAMINE--4-(METHYLSULFANYL)-2-OXOBUTANOATE AMINOTRANSFERASE"/>
    <property type="match status" value="1"/>
</dbReference>
<accession>A0ABQ4ESN6</accession>
<evidence type="ECO:0000256" key="2">
    <source>
        <dbReference type="ARBA" id="ARBA00022576"/>
    </source>
</evidence>
<dbReference type="Proteomes" id="UP000621500">
    <property type="component" value="Unassembled WGS sequence"/>
</dbReference>
<comment type="similarity">
    <text evidence="4">Belongs to the class-I pyridoxal-phosphate-dependent aminotransferase family.</text>
</comment>
<dbReference type="NCBIfam" id="TIGR03539">
    <property type="entry name" value="DapC_actino"/>
    <property type="match status" value="1"/>
</dbReference>
<dbReference type="PANTHER" id="PTHR42832">
    <property type="entry name" value="AMINO ACID AMINOTRANSFERASE"/>
    <property type="match status" value="1"/>
</dbReference>
<dbReference type="InterPro" id="IPR015422">
    <property type="entry name" value="PyrdxlP-dep_Trfase_small"/>
</dbReference>
<gene>
    <name evidence="6" type="ORF">Pma05_42340</name>
</gene>
<dbReference type="InterPro" id="IPR015424">
    <property type="entry name" value="PyrdxlP-dep_Trfase"/>
</dbReference>
<dbReference type="InterPro" id="IPR004839">
    <property type="entry name" value="Aminotransferase_I/II_large"/>
</dbReference>
<dbReference type="Gene3D" id="3.40.640.10">
    <property type="entry name" value="Type I PLP-dependent aspartate aminotransferase-like (Major domain)"/>
    <property type="match status" value="1"/>
</dbReference>
<evidence type="ECO:0000256" key="3">
    <source>
        <dbReference type="ARBA" id="ARBA00022679"/>
    </source>
</evidence>
<dbReference type="InterPro" id="IPR050881">
    <property type="entry name" value="LL-DAP_aminotransferase"/>
</dbReference>
<dbReference type="EMBL" id="BONX01000028">
    <property type="protein sequence ID" value="GIG97661.1"/>
    <property type="molecule type" value="Genomic_DNA"/>
</dbReference>
<evidence type="ECO:0000313" key="6">
    <source>
        <dbReference type="EMBL" id="GIG97661.1"/>
    </source>
</evidence>
<organism evidence="6 7">
    <name type="scientific">Plantactinospora mayteni</name>
    <dbReference type="NCBI Taxonomy" id="566021"/>
    <lineage>
        <taxon>Bacteria</taxon>
        <taxon>Bacillati</taxon>
        <taxon>Actinomycetota</taxon>
        <taxon>Actinomycetes</taxon>
        <taxon>Micromonosporales</taxon>
        <taxon>Micromonosporaceae</taxon>
        <taxon>Plantactinospora</taxon>
    </lineage>
</organism>
<dbReference type="GO" id="GO:0008483">
    <property type="term" value="F:transaminase activity"/>
    <property type="evidence" value="ECO:0007669"/>
    <property type="project" value="UniProtKB-KW"/>
</dbReference>
<keyword evidence="7" id="KW-1185">Reference proteome</keyword>
<protein>
    <recommendedName>
        <fullName evidence="4">Aminotransferase</fullName>
        <ecNumber evidence="4">2.6.1.-</ecNumber>
    </recommendedName>
</protein>
<dbReference type="Pfam" id="PF00155">
    <property type="entry name" value="Aminotran_1_2"/>
    <property type="match status" value="1"/>
</dbReference>
<evidence type="ECO:0000256" key="1">
    <source>
        <dbReference type="ARBA" id="ARBA00001933"/>
    </source>
</evidence>
<keyword evidence="3 4" id="KW-0808">Transferase</keyword>